<dbReference type="Pfam" id="PF08389">
    <property type="entry name" value="Xpo1"/>
    <property type="match status" value="1"/>
</dbReference>
<dbReference type="InterPro" id="IPR001494">
    <property type="entry name" value="Importin-beta_N"/>
</dbReference>
<feature type="domain" description="Importin N-terminal" evidence="1">
    <location>
        <begin position="41"/>
        <end position="106"/>
    </location>
</feature>
<dbReference type="PANTHER" id="PTHR12363">
    <property type="entry name" value="TRANSPORTIN 3 AND IMPORTIN 13"/>
    <property type="match status" value="1"/>
</dbReference>
<dbReference type="InterPro" id="IPR057941">
    <property type="entry name" value="TPR_TNPO3_IPO13_2nd"/>
</dbReference>
<dbReference type="Pfam" id="PF24139">
    <property type="entry name" value="TPR_TNPO3_IPO13_4th"/>
    <property type="match status" value="1"/>
</dbReference>
<feature type="domain" description="Exportin-1/Importin-beta-like" evidence="2">
    <location>
        <begin position="113"/>
        <end position="234"/>
    </location>
</feature>
<comment type="caution">
    <text evidence="3">The sequence shown here is derived from an EMBL/GenBank/DDBJ whole genome shotgun (WGS) entry which is preliminary data.</text>
</comment>
<dbReference type="SUPFAM" id="SSF48371">
    <property type="entry name" value="ARM repeat"/>
    <property type="match status" value="1"/>
</dbReference>
<dbReference type="Proteomes" id="UP000215902">
    <property type="component" value="Unassembled WGS sequence"/>
</dbReference>
<gene>
    <name evidence="3" type="ORF">BOX15_Mlig019098g3</name>
</gene>
<organism evidence="3 4">
    <name type="scientific">Macrostomum lignano</name>
    <dbReference type="NCBI Taxonomy" id="282301"/>
    <lineage>
        <taxon>Eukaryota</taxon>
        <taxon>Metazoa</taxon>
        <taxon>Spiralia</taxon>
        <taxon>Lophotrochozoa</taxon>
        <taxon>Platyhelminthes</taxon>
        <taxon>Rhabditophora</taxon>
        <taxon>Macrostomorpha</taxon>
        <taxon>Macrostomida</taxon>
        <taxon>Macrostomidae</taxon>
        <taxon>Macrostomum</taxon>
    </lineage>
</organism>
<dbReference type="InterPro" id="IPR016024">
    <property type="entry name" value="ARM-type_fold"/>
</dbReference>
<dbReference type="InterPro" id="IPR013598">
    <property type="entry name" value="Exportin-1/Importin-b-like"/>
</dbReference>
<evidence type="ECO:0000313" key="3">
    <source>
        <dbReference type="EMBL" id="PAA47638.1"/>
    </source>
</evidence>
<proteinExistence type="predicted"/>
<keyword evidence="4" id="KW-1185">Reference proteome</keyword>
<dbReference type="Pfam" id="PF03810">
    <property type="entry name" value="IBN_N"/>
    <property type="match status" value="1"/>
</dbReference>
<evidence type="ECO:0008006" key="5">
    <source>
        <dbReference type="Google" id="ProtNLM"/>
    </source>
</evidence>
<dbReference type="GO" id="GO:0031267">
    <property type="term" value="F:small GTPase binding"/>
    <property type="evidence" value="ECO:0007669"/>
    <property type="project" value="InterPro"/>
</dbReference>
<protein>
    <recommendedName>
        <fullName evidence="5">Importin N-terminal domain-containing protein</fullName>
    </recommendedName>
</protein>
<dbReference type="GO" id="GO:0006606">
    <property type="term" value="P:protein import into nucleus"/>
    <property type="evidence" value="ECO:0007669"/>
    <property type="project" value="TreeGrafter"/>
</dbReference>
<dbReference type="InterPro" id="IPR057942">
    <property type="entry name" value="TPR_TNPO3_IPO13_3rd"/>
</dbReference>
<reference evidence="3 4" key="1">
    <citation type="submission" date="2017-06" db="EMBL/GenBank/DDBJ databases">
        <title>A platform for efficient transgenesis in Macrostomum lignano, a flatworm model organism for stem cell research.</title>
        <authorList>
            <person name="Berezikov E."/>
        </authorList>
    </citation>
    <scope>NUCLEOTIDE SEQUENCE [LARGE SCALE GENOMIC DNA]</scope>
    <source>
        <strain evidence="3">DV1</strain>
        <tissue evidence="3">Whole organism</tissue>
    </source>
</reference>
<accession>A0A267DEB9</accession>
<dbReference type="Pfam" id="PF24140">
    <property type="entry name" value="TPR_TNPO3_IPO13_3rd"/>
    <property type="match status" value="1"/>
</dbReference>
<evidence type="ECO:0000259" key="1">
    <source>
        <dbReference type="Pfam" id="PF03810"/>
    </source>
</evidence>
<dbReference type="InterPro" id="IPR051345">
    <property type="entry name" value="Importin_beta-like_NTR"/>
</dbReference>
<sequence>MTMSSEKQSTSDTYSYTSVVEAVGVLYNNGNGNGHLSKESASQWLDGFQKSIYSWQICNDILQHNTDLSCCYFAAQTMRSKIKYQFHELPPNTHHDLKASLFSHLNSQSRTSPQVVTQLCLAIADLALQMVQWRNSLQEIIVTLSRDGHLMDNLLEILFVMPEEINNKSLRLGQNRRHELIGEWDQHRLELLDFFASCLNQYESAGNWKLANRLIGTFGQWWSVGVFADNDFVEQHRMDLLLAPFRFIAGSQTATAGSLSPDLAESAHTTAAECLCSAFYAVEAVDLYPTVVPAMVNAALGLEPAYQASVAAEDTSRCISICRVWSDMAQSLTPKLTNEPNVGLGSLRTLDLLLTVVGHPCRELAEYTLSFWYSFAAAVSVSKSKELFQPYMERVVVALVKHCQCASPNSTTGDADQDTTGFHEFRERVTELLEDVLYLVEPERLLCTMFNLLKEFEASSSADWRLTEAVLFILCIIVSEVSSQENEVTPQLLHAVLSLPPDSTPIPLQLTGLTFLGKMAVWVNIHQEFLGAVFPVLLNALSNPELVSASASALGQYCTFCKTQMQSQFAGLLQVAETLPNNSGLKPDAAQELLCGITQVLSRLPDEQQITAGLQRLCDVQVAGLEAALAARTAAGSRSGCSGGSCCGPNAGKANPIPWLDCLATLFREFHPNLSSSSESHPGLPVMRAVWPSIERTLAQYPDCMRVVEHTCRVIRYQVRCLKRSCAPLLPQLADRIMLSYAAFPHSCFLYLAGILTDEFGEDSTCQVGLLQLLEAMMGPTLATLESGRGLAQNPDMAEDLFRLCTRFLQRCPGQLLASRALPTIWQLALGSLSAEHRDAVASVTKFLQELLQLGQHNQQHREPVLALLSDSEQGGAALTRVLVHASVLQLSSYSVPDAAEVLHSLLLLDQRTVSDWIGAALLQLPATRPDGLVQATPDQIQHFHRTLANSSDVSDMSRQLQQLARLFK</sequence>
<evidence type="ECO:0000313" key="4">
    <source>
        <dbReference type="Proteomes" id="UP000215902"/>
    </source>
</evidence>
<dbReference type="Gene3D" id="1.25.10.10">
    <property type="entry name" value="Leucine-rich Repeat Variant"/>
    <property type="match status" value="1"/>
</dbReference>
<dbReference type="InterPro" id="IPR058537">
    <property type="entry name" value="TPR_TNPO3_IPO13_4th"/>
</dbReference>
<dbReference type="EMBL" id="NIVC01004383">
    <property type="protein sequence ID" value="PAA47638.1"/>
    <property type="molecule type" value="Genomic_DNA"/>
</dbReference>
<dbReference type="OrthoDB" id="435593at2759"/>
<dbReference type="InterPro" id="IPR011989">
    <property type="entry name" value="ARM-like"/>
</dbReference>
<dbReference type="STRING" id="282301.A0A267DEB9"/>
<dbReference type="GO" id="GO:0005737">
    <property type="term" value="C:cytoplasm"/>
    <property type="evidence" value="ECO:0007669"/>
    <property type="project" value="TreeGrafter"/>
</dbReference>
<dbReference type="Pfam" id="PF24138">
    <property type="entry name" value="TPR_TNPO3_IPO13_2nd"/>
    <property type="match status" value="1"/>
</dbReference>
<evidence type="ECO:0000259" key="2">
    <source>
        <dbReference type="Pfam" id="PF08389"/>
    </source>
</evidence>
<name>A0A267DEB9_9PLAT</name>
<dbReference type="AlphaFoldDB" id="A0A267DEB9"/>
<dbReference type="PANTHER" id="PTHR12363:SF42">
    <property type="entry name" value="TRANSPORTIN-3"/>
    <property type="match status" value="1"/>
</dbReference>